<feature type="non-terminal residue" evidence="2">
    <location>
        <position position="1"/>
    </location>
</feature>
<evidence type="ECO:0000256" key="1">
    <source>
        <dbReference type="SAM" id="Coils"/>
    </source>
</evidence>
<proteinExistence type="predicted"/>
<evidence type="ECO:0000313" key="2">
    <source>
        <dbReference type="EMBL" id="KAJ3049514.1"/>
    </source>
</evidence>
<gene>
    <name evidence="2" type="ORF">HK097_009503</name>
</gene>
<reference evidence="2" key="1">
    <citation type="submission" date="2020-05" db="EMBL/GenBank/DDBJ databases">
        <title>Phylogenomic resolution of chytrid fungi.</title>
        <authorList>
            <person name="Stajich J.E."/>
            <person name="Amses K."/>
            <person name="Simmons R."/>
            <person name="Seto K."/>
            <person name="Myers J."/>
            <person name="Bonds A."/>
            <person name="Quandt C.A."/>
            <person name="Barry K."/>
            <person name="Liu P."/>
            <person name="Grigoriev I."/>
            <person name="Longcore J.E."/>
            <person name="James T.Y."/>
        </authorList>
    </citation>
    <scope>NUCLEOTIDE SEQUENCE</scope>
    <source>
        <strain evidence="2">JEL0318</strain>
    </source>
</reference>
<organism evidence="2 3">
    <name type="scientific">Rhizophlyctis rosea</name>
    <dbReference type="NCBI Taxonomy" id="64517"/>
    <lineage>
        <taxon>Eukaryota</taxon>
        <taxon>Fungi</taxon>
        <taxon>Fungi incertae sedis</taxon>
        <taxon>Chytridiomycota</taxon>
        <taxon>Chytridiomycota incertae sedis</taxon>
        <taxon>Chytridiomycetes</taxon>
        <taxon>Rhizophlyctidales</taxon>
        <taxon>Rhizophlyctidaceae</taxon>
        <taxon>Rhizophlyctis</taxon>
    </lineage>
</organism>
<name>A0AAD5SBL7_9FUNG</name>
<accession>A0AAD5SBL7</accession>
<protein>
    <submittedName>
        <fullName evidence="2">Uncharacterized protein</fullName>
    </submittedName>
</protein>
<dbReference type="EMBL" id="JADGJD010000633">
    <property type="protein sequence ID" value="KAJ3049514.1"/>
    <property type="molecule type" value="Genomic_DNA"/>
</dbReference>
<comment type="caution">
    <text evidence="2">The sequence shown here is derived from an EMBL/GenBank/DDBJ whole genome shotgun (WGS) entry which is preliminary data.</text>
</comment>
<keyword evidence="3" id="KW-1185">Reference proteome</keyword>
<dbReference type="Proteomes" id="UP001212841">
    <property type="component" value="Unassembled WGS sequence"/>
</dbReference>
<keyword evidence="1" id="KW-0175">Coiled coil</keyword>
<evidence type="ECO:0000313" key="3">
    <source>
        <dbReference type="Proteomes" id="UP001212841"/>
    </source>
</evidence>
<sequence>MIDLITIYAGFGKVTRDNCLMEMGGEFGNAEIGIAKRVGEEVDVVKIEVGFGKVTPNTHQPLIEKGEGQVDATCNAVDLAALQSSWLEWRQKVEGIEDELEQKKKDLTARLEDMTQNR</sequence>
<feature type="coiled-coil region" evidence="1">
    <location>
        <begin position="90"/>
        <end position="117"/>
    </location>
</feature>
<dbReference type="AlphaFoldDB" id="A0AAD5SBL7"/>